<feature type="compositionally biased region" description="Acidic residues" evidence="1">
    <location>
        <begin position="61"/>
        <end position="76"/>
    </location>
</feature>
<proteinExistence type="predicted"/>
<evidence type="ECO:0000313" key="2">
    <source>
        <dbReference type="EMBL" id="VDD78359.1"/>
    </source>
</evidence>
<name>A0A0R3UBR3_MESCO</name>
<dbReference type="AlphaFoldDB" id="A0A0R3UBR3"/>
<dbReference type="Proteomes" id="UP000267029">
    <property type="component" value="Unassembled WGS sequence"/>
</dbReference>
<accession>A0A0R3UBR3</accession>
<feature type="region of interest" description="Disordered" evidence="1">
    <location>
        <begin position="46"/>
        <end position="76"/>
    </location>
</feature>
<evidence type="ECO:0000256" key="1">
    <source>
        <dbReference type="SAM" id="MobiDB-lite"/>
    </source>
</evidence>
<dbReference type="WBParaSite" id="MCU_012907-RA">
    <property type="protein sequence ID" value="MCU_012907-RA"/>
    <property type="gene ID" value="MCU_012907"/>
</dbReference>
<evidence type="ECO:0000313" key="4">
    <source>
        <dbReference type="WBParaSite" id="MCU_012907-RA"/>
    </source>
</evidence>
<feature type="compositionally biased region" description="Polar residues" evidence="1">
    <location>
        <begin position="47"/>
        <end position="57"/>
    </location>
</feature>
<organism evidence="4">
    <name type="scientific">Mesocestoides corti</name>
    <name type="common">Flatworm</name>
    <dbReference type="NCBI Taxonomy" id="53468"/>
    <lineage>
        <taxon>Eukaryota</taxon>
        <taxon>Metazoa</taxon>
        <taxon>Spiralia</taxon>
        <taxon>Lophotrochozoa</taxon>
        <taxon>Platyhelminthes</taxon>
        <taxon>Cestoda</taxon>
        <taxon>Eucestoda</taxon>
        <taxon>Cyclophyllidea</taxon>
        <taxon>Mesocestoididae</taxon>
        <taxon>Mesocestoides</taxon>
    </lineage>
</organism>
<protein>
    <submittedName>
        <fullName evidence="4">CTNNB1 binding N-teminal domain-containing protein</fullName>
    </submittedName>
</protein>
<feature type="region of interest" description="Disordered" evidence="1">
    <location>
        <begin position="1"/>
        <end position="29"/>
    </location>
</feature>
<feature type="compositionally biased region" description="Polar residues" evidence="1">
    <location>
        <begin position="9"/>
        <end position="29"/>
    </location>
</feature>
<keyword evidence="3" id="KW-1185">Reference proteome</keyword>
<gene>
    <name evidence="2" type="ORF">MCOS_LOCUS4362</name>
</gene>
<dbReference type="EMBL" id="UXSR01001546">
    <property type="protein sequence ID" value="VDD78359.1"/>
    <property type="molecule type" value="Genomic_DNA"/>
</dbReference>
<reference evidence="2 3" key="1">
    <citation type="submission" date="2018-10" db="EMBL/GenBank/DDBJ databases">
        <authorList>
            <consortium name="Pathogen Informatics"/>
        </authorList>
    </citation>
    <scope>NUCLEOTIDE SEQUENCE [LARGE SCALE GENOMIC DNA]</scope>
</reference>
<reference evidence="4" key="2">
    <citation type="submission" date="2019-11" db="UniProtKB">
        <authorList>
            <consortium name="WormBaseParasite"/>
        </authorList>
    </citation>
    <scope>IDENTIFICATION</scope>
</reference>
<sequence length="76" mass="8251">MASLVGTKVEQNNYPSSDARCTSPTNPNCNSSASNMEVIEIGFEGEQPNQLEDSVSNLPVMDEEGEEEEEFPNEPG</sequence>
<evidence type="ECO:0000313" key="3">
    <source>
        <dbReference type="Proteomes" id="UP000267029"/>
    </source>
</evidence>